<dbReference type="OrthoDB" id="3486565at2759"/>
<dbReference type="Proteomes" id="UP000799770">
    <property type="component" value="Unassembled WGS sequence"/>
</dbReference>
<dbReference type="AlphaFoldDB" id="A0A6A5YRG6"/>
<keyword evidence="3" id="KW-1185">Reference proteome</keyword>
<evidence type="ECO:0000259" key="1">
    <source>
        <dbReference type="Pfam" id="PF06985"/>
    </source>
</evidence>
<proteinExistence type="predicted"/>
<dbReference type="EMBL" id="ML977340">
    <property type="protein sequence ID" value="KAF2109819.1"/>
    <property type="molecule type" value="Genomic_DNA"/>
</dbReference>
<protein>
    <submittedName>
        <fullName evidence="2">Heterokaryon incompatibility protein-domain-containing protein</fullName>
    </submittedName>
</protein>
<organism evidence="2 3">
    <name type="scientific">Lophiotrema nucula</name>
    <dbReference type="NCBI Taxonomy" id="690887"/>
    <lineage>
        <taxon>Eukaryota</taxon>
        <taxon>Fungi</taxon>
        <taxon>Dikarya</taxon>
        <taxon>Ascomycota</taxon>
        <taxon>Pezizomycotina</taxon>
        <taxon>Dothideomycetes</taxon>
        <taxon>Pleosporomycetidae</taxon>
        <taxon>Pleosporales</taxon>
        <taxon>Lophiotremataceae</taxon>
        <taxon>Lophiotrema</taxon>
    </lineage>
</organism>
<dbReference type="InterPro" id="IPR010730">
    <property type="entry name" value="HET"/>
</dbReference>
<dbReference type="Pfam" id="PF06985">
    <property type="entry name" value="HET"/>
    <property type="match status" value="1"/>
</dbReference>
<evidence type="ECO:0000313" key="2">
    <source>
        <dbReference type="EMBL" id="KAF2109819.1"/>
    </source>
</evidence>
<feature type="non-terminal residue" evidence="2">
    <location>
        <position position="1"/>
    </location>
</feature>
<name>A0A6A5YRG6_9PLEO</name>
<accession>A0A6A5YRG6</accession>
<reference evidence="2" key="1">
    <citation type="journal article" date="2020" name="Stud. Mycol.">
        <title>101 Dothideomycetes genomes: a test case for predicting lifestyles and emergence of pathogens.</title>
        <authorList>
            <person name="Haridas S."/>
            <person name="Albert R."/>
            <person name="Binder M."/>
            <person name="Bloem J."/>
            <person name="Labutti K."/>
            <person name="Salamov A."/>
            <person name="Andreopoulos B."/>
            <person name="Baker S."/>
            <person name="Barry K."/>
            <person name="Bills G."/>
            <person name="Bluhm B."/>
            <person name="Cannon C."/>
            <person name="Castanera R."/>
            <person name="Culley D."/>
            <person name="Daum C."/>
            <person name="Ezra D."/>
            <person name="Gonzalez J."/>
            <person name="Henrissat B."/>
            <person name="Kuo A."/>
            <person name="Liang C."/>
            <person name="Lipzen A."/>
            <person name="Lutzoni F."/>
            <person name="Magnuson J."/>
            <person name="Mondo S."/>
            <person name="Nolan M."/>
            <person name="Ohm R."/>
            <person name="Pangilinan J."/>
            <person name="Park H.-J."/>
            <person name="Ramirez L."/>
            <person name="Alfaro M."/>
            <person name="Sun H."/>
            <person name="Tritt A."/>
            <person name="Yoshinaga Y."/>
            <person name="Zwiers L.-H."/>
            <person name="Turgeon B."/>
            <person name="Goodwin S."/>
            <person name="Spatafora J."/>
            <person name="Crous P."/>
            <person name="Grigoriev I."/>
        </authorList>
    </citation>
    <scope>NUCLEOTIDE SEQUENCE</scope>
    <source>
        <strain evidence="2">CBS 627.86</strain>
    </source>
</reference>
<dbReference type="PANTHER" id="PTHR33112">
    <property type="entry name" value="DOMAIN PROTEIN, PUTATIVE-RELATED"/>
    <property type="match status" value="1"/>
</dbReference>
<gene>
    <name evidence="2" type="ORF">BDV96DRAFT_460863</name>
</gene>
<feature type="domain" description="Heterokaryon incompatibility" evidence="1">
    <location>
        <begin position="1"/>
        <end position="144"/>
    </location>
</feature>
<sequence length="252" mass="28563">AALSYCWGSKQTRLPTTNGNLRHHLHGIPWDEFPPLFQDVISVCFDLNIRYLWIDALCILQDDTQDWEIESVKMADIYSNSYLTIAATAQPDSTCSLFTDRWTKMHASCAQPQLWIGYDHFKTEYYHSLNVGAPLLRRAWAYQERLLAPRILQVHAEELYWECKAGIRCECGVLDCSTPRSVSTVDGIRLKGLLARVNEPSVSLATLLLGWTDIVCGYTKLSLSHESGRLAALLGIANKFQNPRMGRYFAGM</sequence>
<dbReference type="PANTHER" id="PTHR33112:SF9">
    <property type="entry name" value="HETEROKARYON INCOMPATIBILITY DOMAIN-CONTAINING PROTEIN"/>
    <property type="match status" value="1"/>
</dbReference>
<evidence type="ECO:0000313" key="3">
    <source>
        <dbReference type="Proteomes" id="UP000799770"/>
    </source>
</evidence>
<feature type="non-terminal residue" evidence="2">
    <location>
        <position position="252"/>
    </location>
</feature>